<protein>
    <submittedName>
        <fullName evidence="1">8782_t:CDS:1</fullName>
    </submittedName>
</protein>
<proteinExistence type="predicted"/>
<dbReference type="Proteomes" id="UP000789570">
    <property type="component" value="Unassembled WGS sequence"/>
</dbReference>
<dbReference type="Pfam" id="PF13921">
    <property type="entry name" value="Myb_DNA-bind_6"/>
    <property type="match status" value="1"/>
</dbReference>
<dbReference type="SUPFAM" id="SSF46689">
    <property type="entry name" value="Homeodomain-like"/>
    <property type="match status" value="1"/>
</dbReference>
<dbReference type="InterPro" id="IPR009057">
    <property type="entry name" value="Homeodomain-like_sf"/>
</dbReference>
<sequence length="176" mass="20762">MPAFDLKTDLLIKEFMQGEGKNSRKPYAELSRRIPKFSSKQISHRWNYKINPRVTNGPFTQEEKEFIYNWVSKNTKASDNISWANCQTAMEMKFNKFRSANRIQGIWITHLKHLERINRQNVKNFKPPFILPKVSHVNPTIVISKAPTLRPRPPHLPTLIPDFQPEMYIPKMMPLF</sequence>
<gene>
    <name evidence="1" type="ORF">FCALED_LOCUS1417</name>
</gene>
<evidence type="ECO:0000313" key="2">
    <source>
        <dbReference type="Proteomes" id="UP000789570"/>
    </source>
</evidence>
<keyword evidence="2" id="KW-1185">Reference proteome</keyword>
<accession>A0A9N8VLT9</accession>
<evidence type="ECO:0000313" key="1">
    <source>
        <dbReference type="EMBL" id="CAG8454481.1"/>
    </source>
</evidence>
<comment type="caution">
    <text evidence="1">The sequence shown here is derived from an EMBL/GenBank/DDBJ whole genome shotgun (WGS) entry which is preliminary data.</text>
</comment>
<name>A0A9N8VLT9_9GLOM</name>
<dbReference type="EMBL" id="CAJVPQ010000184">
    <property type="protein sequence ID" value="CAG8454481.1"/>
    <property type="molecule type" value="Genomic_DNA"/>
</dbReference>
<dbReference type="AlphaFoldDB" id="A0A9N8VLT9"/>
<organism evidence="1 2">
    <name type="scientific">Funneliformis caledonium</name>
    <dbReference type="NCBI Taxonomy" id="1117310"/>
    <lineage>
        <taxon>Eukaryota</taxon>
        <taxon>Fungi</taxon>
        <taxon>Fungi incertae sedis</taxon>
        <taxon>Mucoromycota</taxon>
        <taxon>Glomeromycotina</taxon>
        <taxon>Glomeromycetes</taxon>
        <taxon>Glomerales</taxon>
        <taxon>Glomeraceae</taxon>
        <taxon>Funneliformis</taxon>
    </lineage>
</organism>
<reference evidence="1" key="1">
    <citation type="submission" date="2021-06" db="EMBL/GenBank/DDBJ databases">
        <authorList>
            <person name="Kallberg Y."/>
            <person name="Tangrot J."/>
            <person name="Rosling A."/>
        </authorList>
    </citation>
    <scope>NUCLEOTIDE SEQUENCE</scope>
    <source>
        <strain evidence="1">UK204</strain>
    </source>
</reference>